<proteinExistence type="inferred from homology"/>
<dbReference type="Gene3D" id="3.30.700.10">
    <property type="entry name" value="Glycoprotein, Type 4 Pilin"/>
    <property type="match status" value="1"/>
</dbReference>
<evidence type="ECO:0000256" key="2">
    <source>
        <dbReference type="ARBA" id="ARBA00022481"/>
    </source>
</evidence>
<dbReference type="NCBIfam" id="TIGR02532">
    <property type="entry name" value="IV_pilin_GFxxxE"/>
    <property type="match status" value="1"/>
</dbReference>
<dbReference type="EMBL" id="MUHY01000001">
    <property type="protein sequence ID" value="PSB92354.1"/>
    <property type="molecule type" value="Genomic_DNA"/>
</dbReference>
<dbReference type="InterPro" id="IPR045584">
    <property type="entry name" value="Pilin-like"/>
</dbReference>
<dbReference type="Pfam" id="PF00114">
    <property type="entry name" value="Pilin"/>
    <property type="match status" value="1"/>
</dbReference>
<name>A0ABX5FFB0_9BURK</name>
<accession>A0ABX5FFB0</accession>
<dbReference type="InterPro" id="IPR001082">
    <property type="entry name" value="Pilin"/>
</dbReference>
<reference evidence="4 5" key="1">
    <citation type="journal article" date="2017" name="Front. Microbiol.">
        <title>Genome of Ca. Pandoraea novymonadis, an Endosymbiotic Bacterium of the Trypanosomatid Novymonas esmeraldas.</title>
        <authorList>
            <person name="Kostygov A.Y."/>
            <person name="Butenko A."/>
            <person name="Nenarokova A."/>
            <person name="Tashyreva D."/>
            <person name="Flegontov P."/>
            <person name="Lukes J."/>
            <person name="Yurchenko V."/>
        </authorList>
    </citation>
    <scope>NUCLEOTIDE SEQUENCE [LARGE SCALE GENOMIC DNA]</scope>
    <source>
        <strain evidence="4 5">E262</strain>
    </source>
</reference>
<protein>
    <submittedName>
        <fullName evidence="4">Fimbrial protein</fullName>
    </submittedName>
</protein>
<dbReference type="Proteomes" id="UP000242660">
    <property type="component" value="Unassembled WGS sequence"/>
</dbReference>
<dbReference type="SUPFAM" id="SSF54523">
    <property type="entry name" value="Pili subunits"/>
    <property type="match status" value="1"/>
</dbReference>
<evidence type="ECO:0000256" key="1">
    <source>
        <dbReference type="ARBA" id="ARBA00005233"/>
    </source>
</evidence>
<keyword evidence="3" id="KW-0472">Membrane</keyword>
<feature type="transmembrane region" description="Helical" evidence="3">
    <location>
        <begin position="20"/>
        <end position="40"/>
    </location>
</feature>
<dbReference type="RefSeq" id="WP_106182680.1">
    <property type="nucleotide sequence ID" value="NZ_MUHY01000001.1"/>
</dbReference>
<evidence type="ECO:0000313" key="4">
    <source>
        <dbReference type="EMBL" id="PSB92354.1"/>
    </source>
</evidence>
<comment type="similarity">
    <text evidence="1">Belongs to the N-Me-Phe pilin family.</text>
</comment>
<gene>
    <name evidence="4" type="primary">pilE</name>
    <name evidence="4" type="ORF">BZL35_00594</name>
</gene>
<organism evidence="4 5">
    <name type="scientific">Candidatus Pandoraea novymonadis</name>
    <dbReference type="NCBI Taxonomy" id="1808959"/>
    <lineage>
        <taxon>Bacteria</taxon>
        <taxon>Pseudomonadati</taxon>
        <taxon>Pseudomonadota</taxon>
        <taxon>Betaproteobacteria</taxon>
        <taxon>Burkholderiales</taxon>
        <taxon>Burkholderiaceae</taxon>
        <taxon>Pandoraea</taxon>
    </lineage>
</organism>
<dbReference type="Pfam" id="PF07963">
    <property type="entry name" value="N_methyl"/>
    <property type="match status" value="1"/>
</dbReference>
<dbReference type="InterPro" id="IPR012902">
    <property type="entry name" value="N_methyl_site"/>
</dbReference>
<evidence type="ECO:0000313" key="5">
    <source>
        <dbReference type="Proteomes" id="UP000242660"/>
    </source>
</evidence>
<comment type="caution">
    <text evidence="4">The sequence shown here is derived from an EMBL/GenBank/DDBJ whole genome shotgun (WGS) entry which is preliminary data.</text>
</comment>
<keyword evidence="3" id="KW-0812">Transmembrane</keyword>
<sequence>MSGTSGQYGCGTKARGFTLIGLMIVLALIGVLITVALPYFQNYLARARVLEGLGATESTKALINKNAMLGLPFANGWVIPEPTDNVRKLSVDDVSGAITIVYTKRAGDGAIVLVPMVQLLGGEKHTLSSLRKVPNGEIFWTCYAKGKFQAPVEATLPAKYAPTECRDVIVRSAS</sequence>
<evidence type="ECO:0000256" key="3">
    <source>
        <dbReference type="SAM" id="Phobius"/>
    </source>
</evidence>
<keyword evidence="2" id="KW-0488">Methylation</keyword>
<keyword evidence="3" id="KW-1133">Transmembrane helix</keyword>
<keyword evidence="5" id="KW-1185">Reference proteome</keyword>